<dbReference type="InterPro" id="IPR043724">
    <property type="entry name" value="DUF5666"/>
</dbReference>
<dbReference type="GeneID" id="80337203"/>
<evidence type="ECO:0000256" key="1">
    <source>
        <dbReference type="SAM" id="MobiDB-lite"/>
    </source>
</evidence>
<keyword evidence="2" id="KW-1133">Transmembrane helix</keyword>
<evidence type="ECO:0000313" key="5">
    <source>
        <dbReference type="Proteomes" id="UP000317039"/>
    </source>
</evidence>
<dbReference type="RefSeq" id="WP_143983580.1">
    <property type="nucleotide sequence ID" value="NZ_CP041695.1"/>
</dbReference>
<reference evidence="4 5" key="1">
    <citation type="submission" date="2019-07" db="EMBL/GenBank/DDBJ databases">
        <title>Complete Genome Sequence and Methylome Analysis of Nocardia otitidis-caviarum NEB252.</title>
        <authorList>
            <person name="Fomenkov A."/>
            <person name="Anton B.P."/>
            <person name="Vincze T."/>
            <person name="Roberts R.J."/>
        </authorList>
    </citation>
    <scope>NUCLEOTIDE SEQUENCE [LARGE SCALE GENOMIC DNA]</scope>
    <source>
        <strain evidence="4 5">NEB252</strain>
    </source>
</reference>
<evidence type="ECO:0000256" key="2">
    <source>
        <dbReference type="SAM" id="Phobius"/>
    </source>
</evidence>
<feature type="compositionally biased region" description="Pro residues" evidence="1">
    <location>
        <begin position="116"/>
        <end position="135"/>
    </location>
</feature>
<feature type="transmembrane region" description="Helical" evidence="2">
    <location>
        <begin position="154"/>
        <end position="178"/>
    </location>
</feature>
<dbReference type="AlphaFoldDB" id="A0A516NVA9"/>
<name>A0A516NVA9_9NOCA</name>
<keyword evidence="2" id="KW-0812">Transmembrane</keyword>
<dbReference type="Pfam" id="PF18914">
    <property type="entry name" value="DUF5666"/>
    <property type="match status" value="1"/>
</dbReference>
<evidence type="ECO:0000259" key="3">
    <source>
        <dbReference type="Pfam" id="PF18914"/>
    </source>
</evidence>
<dbReference type="KEGG" id="nod:FOH10_33165"/>
<gene>
    <name evidence="4" type="ORF">FOH10_33165</name>
</gene>
<feature type="compositionally biased region" description="Polar residues" evidence="1">
    <location>
        <begin position="31"/>
        <end position="40"/>
    </location>
</feature>
<sequence>MTNPSDPWSRRPESGSVDGPTEQVSPAAGSTGHTSDSDPTTAYDYFAQQPGPEATRVLPPHDDQWGGYESGAPSAYPPTATYTASGHQAPGYQGGGYQSGGYQSGGYQAGGYPGSGPAPYPPAPGGPGGPVPPGGYQPGYPGGGPQPPQRKTGLWIGLGLAALALVALAGVVVGTLLADRDTSNTASTASRTQQVLIPTFPSETAQPLPSGVPQIPGLGEIDELGATMGTIASNDGSTLTIATLSGPTVTVHTDDRTQVISLGSVAVRDLPIGEMVMVQGDKAADGSVTAKIIISTALPGGTR</sequence>
<organism evidence="4 5">
    <name type="scientific">Nocardia otitidiscaviarum</name>
    <dbReference type="NCBI Taxonomy" id="1823"/>
    <lineage>
        <taxon>Bacteria</taxon>
        <taxon>Bacillati</taxon>
        <taxon>Actinomycetota</taxon>
        <taxon>Actinomycetes</taxon>
        <taxon>Mycobacteriales</taxon>
        <taxon>Nocardiaceae</taxon>
        <taxon>Nocardia</taxon>
    </lineage>
</organism>
<keyword evidence="2" id="KW-0472">Membrane</keyword>
<feature type="domain" description="DUF5666" evidence="3">
    <location>
        <begin position="229"/>
        <end position="291"/>
    </location>
</feature>
<dbReference type="EMBL" id="CP041695">
    <property type="protein sequence ID" value="QDP82852.1"/>
    <property type="molecule type" value="Genomic_DNA"/>
</dbReference>
<feature type="region of interest" description="Disordered" evidence="1">
    <location>
        <begin position="1"/>
        <end position="84"/>
    </location>
</feature>
<proteinExistence type="predicted"/>
<evidence type="ECO:0000313" key="4">
    <source>
        <dbReference type="EMBL" id="QDP82852.1"/>
    </source>
</evidence>
<feature type="region of interest" description="Disordered" evidence="1">
    <location>
        <begin position="108"/>
        <end position="148"/>
    </location>
</feature>
<protein>
    <recommendedName>
        <fullName evidence="3">DUF5666 domain-containing protein</fullName>
    </recommendedName>
</protein>
<dbReference type="Proteomes" id="UP000317039">
    <property type="component" value="Chromosome"/>
</dbReference>
<accession>A0A516NVA9</accession>